<evidence type="ECO:0000313" key="2">
    <source>
        <dbReference type="Proteomes" id="UP000325315"/>
    </source>
</evidence>
<accession>A0A5B6WG80</accession>
<dbReference type="Proteomes" id="UP000325315">
    <property type="component" value="Unassembled WGS sequence"/>
</dbReference>
<gene>
    <name evidence="1" type="ORF">EPI10_020576</name>
</gene>
<sequence>MHSPRERYLCRFTITGKSRYMVENSYEAQVANWEFFQVEFQKKYIDELHLEYRKQEFLMLK</sequence>
<protein>
    <submittedName>
        <fullName evidence="1">Uncharacterized protein</fullName>
    </submittedName>
</protein>
<name>A0A5B6WG80_9ROSI</name>
<dbReference type="AlphaFoldDB" id="A0A5B6WG80"/>
<dbReference type="OrthoDB" id="1164937at2759"/>
<comment type="caution">
    <text evidence="1">The sequence shown here is derived from an EMBL/GenBank/DDBJ whole genome shotgun (WGS) entry which is preliminary data.</text>
</comment>
<reference evidence="2" key="1">
    <citation type="journal article" date="2019" name="Plant Biotechnol. J.">
        <title>Genome sequencing of the Australian wild diploid species Gossypium australe highlights disease resistance and delayed gland morphogenesis.</title>
        <authorList>
            <person name="Cai Y."/>
            <person name="Cai X."/>
            <person name="Wang Q."/>
            <person name="Wang P."/>
            <person name="Zhang Y."/>
            <person name="Cai C."/>
            <person name="Xu Y."/>
            <person name="Wang K."/>
            <person name="Zhou Z."/>
            <person name="Wang C."/>
            <person name="Geng S."/>
            <person name="Li B."/>
            <person name="Dong Q."/>
            <person name="Hou Y."/>
            <person name="Wang H."/>
            <person name="Ai P."/>
            <person name="Liu Z."/>
            <person name="Yi F."/>
            <person name="Sun M."/>
            <person name="An G."/>
            <person name="Cheng J."/>
            <person name="Zhang Y."/>
            <person name="Shi Q."/>
            <person name="Xie Y."/>
            <person name="Shi X."/>
            <person name="Chang Y."/>
            <person name="Huang F."/>
            <person name="Chen Y."/>
            <person name="Hong S."/>
            <person name="Mi L."/>
            <person name="Sun Q."/>
            <person name="Zhang L."/>
            <person name="Zhou B."/>
            <person name="Peng R."/>
            <person name="Zhang X."/>
            <person name="Liu F."/>
        </authorList>
    </citation>
    <scope>NUCLEOTIDE SEQUENCE [LARGE SCALE GENOMIC DNA]</scope>
    <source>
        <strain evidence="2">cv. PA1801</strain>
    </source>
</reference>
<keyword evidence="2" id="KW-1185">Reference proteome</keyword>
<organism evidence="1 2">
    <name type="scientific">Gossypium australe</name>
    <dbReference type="NCBI Taxonomy" id="47621"/>
    <lineage>
        <taxon>Eukaryota</taxon>
        <taxon>Viridiplantae</taxon>
        <taxon>Streptophyta</taxon>
        <taxon>Embryophyta</taxon>
        <taxon>Tracheophyta</taxon>
        <taxon>Spermatophyta</taxon>
        <taxon>Magnoliopsida</taxon>
        <taxon>eudicotyledons</taxon>
        <taxon>Gunneridae</taxon>
        <taxon>Pentapetalae</taxon>
        <taxon>rosids</taxon>
        <taxon>malvids</taxon>
        <taxon>Malvales</taxon>
        <taxon>Malvaceae</taxon>
        <taxon>Malvoideae</taxon>
        <taxon>Gossypium</taxon>
    </lineage>
</organism>
<evidence type="ECO:0000313" key="1">
    <source>
        <dbReference type="EMBL" id="KAA3480117.1"/>
    </source>
</evidence>
<proteinExistence type="predicted"/>
<dbReference type="EMBL" id="SMMG02000003">
    <property type="protein sequence ID" value="KAA3480117.1"/>
    <property type="molecule type" value="Genomic_DNA"/>
</dbReference>